<sequence>MAARLPVVAVSGWGMPSSLLDACLPQGRDLFRITPEQLLEAIEDEPETAIARRMPELPERAIWIGWSLGGQLAMQASKRTPQHVAGVMTLCANPCFVGSKTWSAAVTPQVFDDFQRRLKRSSTETLSHFCSLMIHGADRAGEDRRWLRRAEWLELPEDWRLERTLGWLGELDQRPLWKTPSVPSWHLFGEKDALVPASAGAELGIPESRWQVMPAMGHWPGGYFASRVRECLEQWCDRVSE</sequence>
<dbReference type="Gene3D" id="3.40.50.1820">
    <property type="entry name" value="alpha/beta hydrolase"/>
    <property type="match status" value="1"/>
</dbReference>
<name>A0A4R7JXR8_9GAMM</name>
<dbReference type="Pfam" id="PF12697">
    <property type="entry name" value="Abhydrolase_6"/>
    <property type="match status" value="1"/>
</dbReference>
<dbReference type="EMBL" id="SOAX01000002">
    <property type="protein sequence ID" value="TDT43280.1"/>
    <property type="molecule type" value="Genomic_DNA"/>
</dbReference>
<evidence type="ECO:0000313" key="3">
    <source>
        <dbReference type="Proteomes" id="UP000295830"/>
    </source>
</evidence>
<evidence type="ECO:0000259" key="1">
    <source>
        <dbReference type="Pfam" id="PF12697"/>
    </source>
</evidence>
<dbReference type="InterPro" id="IPR000073">
    <property type="entry name" value="AB_hydrolase_1"/>
</dbReference>
<evidence type="ECO:0000313" key="2">
    <source>
        <dbReference type="EMBL" id="TDT43280.1"/>
    </source>
</evidence>
<dbReference type="RefSeq" id="WP_133735358.1">
    <property type="nucleotide sequence ID" value="NZ_SOAX01000002.1"/>
</dbReference>
<dbReference type="SUPFAM" id="SSF53474">
    <property type="entry name" value="alpha/beta-Hydrolases"/>
    <property type="match status" value="1"/>
</dbReference>
<reference evidence="2 3" key="1">
    <citation type="submission" date="2019-03" db="EMBL/GenBank/DDBJ databases">
        <title>Genomic Encyclopedia of Type Strains, Phase IV (KMG-IV): sequencing the most valuable type-strain genomes for metagenomic binning, comparative biology and taxonomic classification.</title>
        <authorList>
            <person name="Goeker M."/>
        </authorList>
    </citation>
    <scope>NUCLEOTIDE SEQUENCE [LARGE SCALE GENOMIC DNA]</scope>
    <source>
        <strain evidence="2 3">DSM 15505</strain>
    </source>
</reference>
<accession>A0A4R7JXR8</accession>
<dbReference type="InterPro" id="IPR029058">
    <property type="entry name" value="AB_hydrolase_fold"/>
</dbReference>
<protein>
    <submittedName>
        <fullName evidence="2">Pimeloyl-[acyl-carrier protein] methyl ester esterase</fullName>
    </submittedName>
</protein>
<dbReference type="Proteomes" id="UP000295830">
    <property type="component" value="Unassembled WGS sequence"/>
</dbReference>
<proteinExistence type="predicted"/>
<dbReference type="OrthoDB" id="9780744at2"/>
<comment type="caution">
    <text evidence="2">The sequence shown here is derived from an EMBL/GenBank/DDBJ whole genome shotgun (WGS) entry which is preliminary data.</text>
</comment>
<feature type="domain" description="AB hydrolase-1" evidence="1">
    <location>
        <begin position="31"/>
        <end position="220"/>
    </location>
</feature>
<dbReference type="AlphaFoldDB" id="A0A4R7JXR8"/>
<gene>
    <name evidence="2" type="ORF">DES49_1094</name>
</gene>
<organism evidence="2 3">
    <name type="scientific">Halospina denitrificans</name>
    <dbReference type="NCBI Taxonomy" id="332522"/>
    <lineage>
        <taxon>Bacteria</taxon>
        <taxon>Pseudomonadati</taxon>
        <taxon>Pseudomonadota</taxon>
        <taxon>Gammaproteobacteria</taxon>
        <taxon>Halospina</taxon>
    </lineage>
</organism>
<keyword evidence="3" id="KW-1185">Reference proteome</keyword>